<dbReference type="EMBL" id="AUZY01001825">
    <property type="protein sequence ID" value="EQD73814.1"/>
    <property type="molecule type" value="Genomic_DNA"/>
</dbReference>
<keyword evidence="4" id="KW-0547">Nucleotide-binding</keyword>
<dbReference type="NCBIfam" id="TIGR01727">
    <property type="entry name" value="oligo_HPY"/>
    <property type="match status" value="1"/>
</dbReference>
<dbReference type="InterPro" id="IPR017871">
    <property type="entry name" value="ABC_transporter-like_CS"/>
</dbReference>
<evidence type="ECO:0000256" key="5">
    <source>
        <dbReference type="ARBA" id="ARBA00022840"/>
    </source>
</evidence>
<comment type="caution">
    <text evidence="8">The sequence shown here is derived from an EMBL/GenBank/DDBJ whole genome shotgun (WGS) entry which is preliminary data.</text>
</comment>
<dbReference type="Pfam" id="PF00005">
    <property type="entry name" value="ABC_tran"/>
    <property type="match status" value="1"/>
</dbReference>
<dbReference type="InterPro" id="IPR003439">
    <property type="entry name" value="ABC_transporter-like_ATP-bd"/>
</dbReference>
<dbReference type="PROSITE" id="PS50893">
    <property type="entry name" value="ABC_TRANSPORTER_2"/>
    <property type="match status" value="1"/>
</dbReference>
<evidence type="ECO:0000256" key="6">
    <source>
        <dbReference type="ARBA" id="ARBA00023136"/>
    </source>
</evidence>
<dbReference type="GO" id="GO:0005524">
    <property type="term" value="F:ATP binding"/>
    <property type="evidence" value="ECO:0007669"/>
    <property type="project" value="UniProtKB-KW"/>
</dbReference>
<evidence type="ECO:0000313" key="8">
    <source>
        <dbReference type="EMBL" id="EQD73814.1"/>
    </source>
</evidence>
<feature type="domain" description="ABC transporter" evidence="7">
    <location>
        <begin position="26"/>
        <end position="257"/>
    </location>
</feature>
<feature type="non-terminal residue" evidence="8">
    <location>
        <position position="1"/>
    </location>
</feature>
<name>T1CX39_9ZZZZ</name>
<dbReference type="PANTHER" id="PTHR43297">
    <property type="entry name" value="OLIGOPEPTIDE TRANSPORT ATP-BINDING PROTEIN APPD"/>
    <property type="match status" value="1"/>
</dbReference>
<dbReference type="InterPro" id="IPR027417">
    <property type="entry name" value="P-loop_NTPase"/>
</dbReference>
<evidence type="ECO:0000256" key="1">
    <source>
        <dbReference type="ARBA" id="ARBA00004370"/>
    </source>
</evidence>
<comment type="subcellular location">
    <subcellularLocation>
        <location evidence="1">Membrane</location>
    </subcellularLocation>
</comment>
<dbReference type="PROSITE" id="PS00211">
    <property type="entry name" value="ABC_TRANSPORTER_1"/>
    <property type="match status" value="1"/>
</dbReference>
<dbReference type="SUPFAM" id="SSF52540">
    <property type="entry name" value="P-loop containing nucleoside triphosphate hydrolases"/>
    <property type="match status" value="1"/>
</dbReference>
<dbReference type="GO" id="GO:0016887">
    <property type="term" value="F:ATP hydrolysis activity"/>
    <property type="evidence" value="ECO:0007669"/>
    <property type="project" value="InterPro"/>
</dbReference>
<evidence type="ECO:0000256" key="2">
    <source>
        <dbReference type="ARBA" id="ARBA00022448"/>
    </source>
</evidence>
<dbReference type="GO" id="GO:0015833">
    <property type="term" value="P:peptide transport"/>
    <property type="evidence" value="ECO:0007669"/>
    <property type="project" value="InterPro"/>
</dbReference>
<evidence type="ECO:0000256" key="4">
    <source>
        <dbReference type="ARBA" id="ARBA00022741"/>
    </source>
</evidence>
<dbReference type="InterPro" id="IPR013563">
    <property type="entry name" value="Oligopep_ABC_C"/>
</dbReference>
<dbReference type="Pfam" id="PF08352">
    <property type="entry name" value="oligo_HPY"/>
    <property type="match status" value="1"/>
</dbReference>
<dbReference type="InterPro" id="IPR050388">
    <property type="entry name" value="ABC_Ni/Peptide_Import"/>
</dbReference>
<keyword evidence="5" id="KW-0067">ATP-binding</keyword>
<reference evidence="8" key="1">
    <citation type="submission" date="2013-08" db="EMBL/GenBank/DDBJ databases">
        <authorList>
            <person name="Mendez C."/>
            <person name="Richter M."/>
            <person name="Ferrer M."/>
            <person name="Sanchez J."/>
        </authorList>
    </citation>
    <scope>NUCLEOTIDE SEQUENCE</scope>
</reference>
<gene>
    <name evidence="8" type="ORF">B1B_03024</name>
</gene>
<dbReference type="PANTHER" id="PTHR43297:SF2">
    <property type="entry name" value="DIPEPTIDE TRANSPORT ATP-BINDING PROTEIN DPPD"/>
    <property type="match status" value="1"/>
</dbReference>
<proteinExistence type="predicted"/>
<evidence type="ECO:0000256" key="3">
    <source>
        <dbReference type="ARBA" id="ARBA00022475"/>
    </source>
</evidence>
<dbReference type="AlphaFoldDB" id="T1CX39"/>
<accession>T1CX39</accession>
<keyword evidence="2" id="KW-0813">Transport</keyword>
<evidence type="ECO:0000259" key="7">
    <source>
        <dbReference type="PROSITE" id="PS50893"/>
    </source>
</evidence>
<organism evidence="8">
    <name type="scientific">mine drainage metagenome</name>
    <dbReference type="NCBI Taxonomy" id="410659"/>
    <lineage>
        <taxon>unclassified sequences</taxon>
        <taxon>metagenomes</taxon>
        <taxon>ecological metagenomes</taxon>
    </lineage>
</organism>
<feature type="non-terminal residue" evidence="8">
    <location>
        <position position="276"/>
    </location>
</feature>
<protein>
    <submittedName>
        <fullName evidence="8">Oligopeptide/dipeptide ABC transporter, ATPase subunit</fullName>
    </submittedName>
</protein>
<sequence length="276" mass="31412">VERRAEVSEIRDLAREAATAIGAPSAETQLFYRARDARQNPAGVLRQLTRALRRFSLSGVQRAYLHHQSRLIRTQDRLKKLYMTEMRLGKLDRTGKINLHNRMRLQRWSHFYFGLWGIRSRVSKPLKDELFWQTVRLLEGVQIANPVQVARGYPFELSGGMLQRVMIAMALSSEPLLLMADEPTTALDVTIQAQILDLMRELKHRVGMGILLVTHDLAVIAEVADRVCIMYAGQIVENAPVKDLFSHPLHPYTQGLLASIPRMDQPDKRLDSIPGS</sequence>
<dbReference type="GO" id="GO:0016020">
    <property type="term" value="C:membrane"/>
    <property type="evidence" value="ECO:0007669"/>
    <property type="project" value="UniProtKB-SubCell"/>
</dbReference>
<keyword evidence="6" id="KW-0472">Membrane</keyword>
<reference evidence="8" key="2">
    <citation type="journal article" date="2014" name="ISME J.">
        <title>Microbial stratification in low pH oxic and suboxic macroscopic growths along an acid mine drainage.</title>
        <authorList>
            <person name="Mendez-Garcia C."/>
            <person name="Mesa V."/>
            <person name="Sprenger R.R."/>
            <person name="Richter M."/>
            <person name="Diez M.S."/>
            <person name="Solano J."/>
            <person name="Bargiela R."/>
            <person name="Golyshina O.V."/>
            <person name="Manteca A."/>
            <person name="Ramos J.L."/>
            <person name="Gallego J.R."/>
            <person name="Llorente I."/>
            <person name="Martins Dos Santos V.A."/>
            <person name="Jensen O.N."/>
            <person name="Pelaez A.I."/>
            <person name="Sanchez J."/>
            <person name="Ferrer M."/>
        </authorList>
    </citation>
    <scope>NUCLEOTIDE SEQUENCE</scope>
</reference>
<keyword evidence="3" id="KW-1003">Cell membrane</keyword>
<dbReference type="Gene3D" id="3.40.50.300">
    <property type="entry name" value="P-loop containing nucleotide triphosphate hydrolases"/>
    <property type="match status" value="1"/>
</dbReference>